<gene>
    <name evidence="1" type="ORF">S06H3_37138</name>
</gene>
<dbReference type="EMBL" id="BARV01022536">
    <property type="protein sequence ID" value="GAI21150.1"/>
    <property type="molecule type" value="Genomic_DNA"/>
</dbReference>
<dbReference type="InterPro" id="IPR037257">
    <property type="entry name" value="T2SS_E_N_sf"/>
</dbReference>
<comment type="caution">
    <text evidence="1">The sequence shown here is derived from an EMBL/GenBank/DDBJ whole genome shotgun (WGS) entry which is preliminary data.</text>
</comment>
<feature type="non-terminal residue" evidence="1">
    <location>
        <position position="56"/>
    </location>
</feature>
<protein>
    <recommendedName>
        <fullName evidence="2">CARD domain-containing protein</fullName>
    </recommendedName>
</protein>
<proteinExistence type="predicted"/>
<sequence length="56" mass="6256">MSLLAKLVKKGLLEKEKAILLEKEIEASGKKEEEVLLEKKAVSEESLFNLKSQDLG</sequence>
<dbReference type="SUPFAM" id="SSF160246">
    <property type="entry name" value="EspE N-terminal domain-like"/>
    <property type="match status" value="1"/>
</dbReference>
<evidence type="ECO:0000313" key="1">
    <source>
        <dbReference type="EMBL" id="GAI21150.1"/>
    </source>
</evidence>
<organism evidence="1">
    <name type="scientific">marine sediment metagenome</name>
    <dbReference type="NCBI Taxonomy" id="412755"/>
    <lineage>
        <taxon>unclassified sequences</taxon>
        <taxon>metagenomes</taxon>
        <taxon>ecological metagenomes</taxon>
    </lineage>
</organism>
<evidence type="ECO:0008006" key="2">
    <source>
        <dbReference type="Google" id="ProtNLM"/>
    </source>
</evidence>
<accession>X1N2R7</accession>
<reference evidence="1" key="1">
    <citation type="journal article" date="2014" name="Front. Microbiol.">
        <title>High frequency of phylogenetically diverse reductive dehalogenase-homologous genes in deep subseafloor sedimentary metagenomes.</title>
        <authorList>
            <person name="Kawai M."/>
            <person name="Futagami T."/>
            <person name="Toyoda A."/>
            <person name="Takaki Y."/>
            <person name="Nishi S."/>
            <person name="Hori S."/>
            <person name="Arai W."/>
            <person name="Tsubouchi T."/>
            <person name="Morono Y."/>
            <person name="Uchiyama I."/>
            <person name="Ito T."/>
            <person name="Fujiyama A."/>
            <person name="Inagaki F."/>
            <person name="Takami H."/>
        </authorList>
    </citation>
    <scope>NUCLEOTIDE SEQUENCE</scope>
    <source>
        <strain evidence="1">Expedition CK06-06</strain>
    </source>
</reference>
<dbReference type="AlphaFoldDB" id="X1N2R7"/>
<name>X1N2R7_9ZZZZ</name>